<keyword evidence="3" id="KW-1185">Reference proteome</keyword>
<evidence type="ECO:0000256" key="1">
    <source>
        <dbReference type="SAM" id="Phobius"/>
    </source>
</evidence>
<evidence type="ECO:0000313" key="2">
    <source>
        <dbReference type="EMBL" id="SER76158.1"/>
    </source>
</evidence>
<gene>
    <name evidence="2" type="ORF">SAMN05216188_11555</name>
</gene>
<evidence type="ECO:0000313" key="3">
    <source>
        <dbReference type="Proteomes" id="UP000199352"/>
    </source>
</evidence>
<accession>A0A1H9RUD2</accession>
<feature type="transmembrane region" description="Helical" evidence="1">
    <location>
        <begin position="6"/>
        <end position="39"/>
    </location>
</feature>
<keyword evidence="1" id="KW-0472">Membrane</keyword>
<organism evidence="2 3">
    <name type="scientific">Lentzea xinjiangensis</name>
    <dbReference type="NCBI Taxonomy" id="402600"/>
    <lineage>
        <taxon>Bacteria</taxon>
        <taxon>Bacillati</taxon>
        <taxon>Actinomycetota</taxon>
        <taxon>Actinomycetes</taxon>
        <taxon>Pseudonocardiales</taxon>
        <taxon>Pseudonocardiaceae</taxon>
        <taxon>Lentzea</taxon>
    </lineage>
</organism>
<protein>
    <submittedName>
        <fullName evidence="2">Alanine or glycine:cation symporter, AGCS family</fullName>
    </submittedName>
</protein>
<keyword evidence="1" id="KW-1133">Transmembrane helix</keyword>
<name>A0A1H9RUD2_9PSEU</name>
<dbReference type="RefSeq" id="WP_177221383.1">
    <property type="nucleotide sequence ID" value="NZ_FOFR01000015.1"/>
</dbReference>
<reference evidence="3" key="1">
    <citation type="submission" date="2016-10" db="EMBL/GenBank/DDBJ databases">
        <authorList>
            <person name="Varghese N."/>
            <person name="Submissions S."/>
        </authorList>
    </citation>
    <scope>NUCLEOTIDE SEQUENCE [LARGE SCALE GENOMIC DNA]</scope>
    <source>
        <strain evidence="3">CGMCC 4.3525</strain>
    </source>
</reference>
<dbReference type="STRING" id="402600.SAMN05216188_11555"/>
<sequence length="72" mass="8053">MFGLEFPWIVAWLVTAATIFSVYFEFIQFGGFGMALGLVRGKYSKKDDPGEIKHFEALTCSPSRSLCSPCPR</sequence>
<dbReference type="AlphaFoldDB" id="A0A1H9RUD2"/>
<keyword evidence="1" id="KW-0812">Transmembrane</keyword>
<dbReference type="Proteomes" id="UP000199352">
    <property type="component" value="Unassembled WGS sequence"/>
</dbReference>
<dbReference type="EMBL" id="FOFR01000015">
    <property type="protein sequence ID" value="SER76158.1"/>
    <property type="molecule type" value="Genomic_DNA"/>
</dbReference>
<proteinExistence type="predicted"/>